<dbReference type="STRING" id="658167.SAMN04488135_104153"/>
<sequence length="264" mass="28803">MKKYVNIEYSGNAAIITLNRPESLNAIDRSMRDALIDAMGSVNRDGNVRAIVLTGAGDRAFSSGQDLSEAAGFEAHEVQAWMGHQCAMFQSIRDLEKPLIAAFNGTAAGTGFQIGLLADVRVGHADLLIGQPEVRVGLASILGSYLMTLHLGLSHNIEMSLLGRLLTGERAHALGLVNYLVSPDQVKAKALELANEFAQLPANALRLTKERFRLLTQPGFDEACEAVRRYHQAEYATGEPQEIMRGFLEARSSRRREREAGRAA</sequence>
<accession>A0A1M5UXE8</accession>
<keyword evidence="3" id="KW-1185">Reference proteome</keyword>
<evidence type="ECO:0000256" key="1">
    <source>
        <dbReference type="ARBA" id="ARBA00005254"/>
    </source>
</evidence>
<name>A0A1M5UXE8_9BURK</name>
<dbReference type="EMBL" id="FQXE01000004">
    <property type="protein sequence ID" value="SHH67727.1"/>
    <property type="molecule type" value="Genomic_DNA"/>
</dbReference>
<comment type="similarity">
    <text evidence="1">Belongs to the enoyl-CoA hydratase/isomerase family.</text>
</comment>
<dbReference type="InterPro" id="IPR029045">
    <property type="entry name" value="ClpP/crotonase-like_dom_sf"/>
</dbReference>
<dbReference type="InterPro" id="IPR001753">
    <property type="entry name" value="Enoyl-CoA_hydra/iso"/>
</dbReference>
<dbReference type="AlphaFoldDB" id="A0A1M5UXE8"/>
<evidence type="ECO:0000313" key="2">
    <source>
        <dbReference type="EMBL" id="SHH67727.1"/>
    </source>
</evidence>
<dbReference type="GO" id="GO:0003824">
    <property type="term" value="F:catalytic activity"/>
    <property type="evidence" value="ECO:0007669"/>
    <property type="project" value="UniProtKB-ARBA"/>
</dbReference>
<dbReference type="OrthoDB" id="9777711at2"/>
<dbReference type="Pfam" id="PF00378">
    <property type="entry name" value="ECH_1"/>
    <property type="match status" value="1"/>
</dbReference>
<dbReference type="Proteomes" id="UP000184226">
    <property type="component" value="Unassembled WGS sequence"/>
</dbReference>
<protein>
    <submittedName>
        <fullName evidence="2">Enoyl-CoA hydratase/carnithine racemase</fullName>
    </submittedName>
</protein>
<reference evidence="2 3" key="1">
    <citation type="submission" date="2016-11" db="EMBL/GenBank/DDBJ databases">
        <authorList>
            <person name="Jaros S."/>
            <person name="Januszkiewicz K."/>
            <person name="Wedrychowicz H."/>
        </authorList>
    </citation>
    <scope>NUCLEOTIDE SEQUENCE [LARGE SCALE GENOMIC DNA]</scope>
    <source>
        <strain evidence="2 3">CGMCC 1.10190</strain>
    </source>
</reference>
<organism evidence="2 3">
    <name type="scientific">Pollutimonas bauzanensis</name>
    <dbReference type="NCBI Taxonomy" id="658167"/>
    <lineage>
        <taxon>Bacteria</taxon>
        <taxon>Pseudomonadati</taxon>
        <taxon>Pseudomonadota</taxon>
        <taxon>Betaproteobacteria</taxon>
        <taxon>Burkholderiales</taxon>
        <taxon>Alcaligenaceae</taxon>
        <taxon>Pollutimonas</taxon>
    </lineage>
</organism>
<dbReference type="SUPFAM" id="SSF52096">
    <property type="entry name" value="ClpP/crotonase"/>
    <property type="match status" value="1"/>
</dbReference>
<dbReference type="Gene3D" id="3.90.226.10">
    <property type="entry name" value="2-enoyl-CoA Hydratase, Chain A, domain 1"/>
    <property type="match status" value="1"/>
</dbReference>
<dbReference type="RefSeq" id="WP_073102833.1">
    <property type="nucleotide sequence ID" value="NZ_FQXE01000004.1"/>
</dbReference>
<dbReference type="PANTHER" id="PTHR43802">
    <property type="entry name" value="ENOYL-COA HYDRATASE"/>
    <property type="match status" value="1"/>
</dbReference>
<dbReference type="PANTHER" id="PTHR43802:SF1">
    <property type="entry name" value="IP11341P-RELATED"/>
    <property type="match status" value="1"/>
</dbReference>
<dbReference type="CDD" id="cd06558">
    <property type="entry name" value="crotonase-like"/>
    <property type="match status" value="1"/>
</dbReference>
<proteinExistence type="inferred from homology"/>
<gene>
    <name evidence="2" type="ORF">SAMN04488135_104153</name>
</gene>
<evidence type="ECO:0000313" key="3">
    <source>
        <dbReference type="Proteomes" id="UP000184226"/>
    </source>
</evidence>